<dbReference type="InterPro" id="IPR050474">
    <property type="entry name" value="Hel308_SKI2-like"/>
</dbReference>
<protein>
    <submittedName>
        <fullName evidence="9">DNA polymerase theta</fullName>
    </submittedName>
</protein>
<keyword evidence="1" id="KW-0547">Nucleotide-binding</keyword>
<feature type="region of interest" description="Disordered" evidence="6">
    <location>
        <begin position="1"/>
        <end position="60"/>
    </location>
</feature>
<evidence type="ECO:0000256" key="2">
    <source>
        <dbReference type="ARBA" id="ARBA00022801"/>
    </source>
</evidence>
<dbReference type="Pfam" id="PF00271">
    <property type="entry name" value="Helicase_C"/>
    <property type="match status" value="1"/>
</dbReference>
<comment type="caution">
    <text evidence="9">The sequence shown here is derived from an EMBL/GenBank/DDBJ whole genome shotgun (WGS) entry which is preliminary data.</text>
</comment>
<dbReference type="AlphaFoldDB" id="A0AA35RGX4"/>
<evidence type="ECO:0000256" key="6">
    <source>
        <dbReference type="SAM" id="MobiDB-lite"/>
    </source>
</evidence>
<evidence type="ECO:0000259" key="7">
    <source>
        <dbReference type="PROSITE" id="PS51192"/>
    </source>
</evidence>
<dbReference type="PROSITE" id="PS51194">
    <property type="entry name" value="HELICASE_CTER"/>
    <property type="match status" value="1"/>
</dbReference>
<sequence length="771" mass="84608">MKTSTKRSSAAPLAKPGGRERVSSRKKEPYCRLPLDIAEDRRPEKKSVLPATSPTPLPKSPSFSFSFGSDMNNELFSMVDKISFEPTSSTPMLPDRGTHGHGAALALFRPECGGSIISSSPFSPKLERNSVLRSTASLHSVPSFMTTPSKIDPKEKLRLTQWGIPQPVLEQYSKRGIVSMYQWQADCLMLPGVLQGHNLVFSAPTSAGKTFIAELLALKCVLETRKKVVIILPFVSIAHEKANYLQSIFEPNGVKVGGFMGGYSPAGGFAGVDIAICTIEKANSLINRLLEEGKLSEIGAVVVDELHMIGDSHRGYLLELLLTKLLYISKRSRVSTWEGARRECEVVEGGRNEIQIIGMSATLPNLDTLSEWLDGRLYSTDFRPVPLQEMVKMGSALFDTNFQKIRELSSNEESSNDEDDIIKLCEETVRSGHSVLVFCPTKQWCETLAKRIAAAPFLTHSTSARGTVHRKEETSSFCLKSAALLGVLDQLRRTQVGLDGILEKTVPHGVGFHHAGLTFDEREIVEGAFRQGLLRILVATSTLSSGVNLPARLVIVRSPFFQKSLLDVLVYKQMVGRAGRKGVDEKGESVLICKPNEKQKVSSLFLSTPAPVTSCLDVERRKERGKSGEVIPIRRAILEVITSGKATTQTEVETYFNCTLLFAEMKKKVSPQADPLSLSKKLVCTTVDYLIENEFIGVRNQPASSKGVPTTSLQVGSGREFHATQLGAATVASALSPEEALVVLSELRKARHCFVLESELHIIYLVCKYSP</sequence>
<dbReference type="Gene3D" id="3.40.50.300">
    <property type="entry name" value="P-loop containing nucleotide triphosphate hydrolases"/>
    <property type="match status" value="2"/>
</dbReference>
<dbReference type="SMART" id="SM00487">
    <property type="entry name" value="DEXDc"/>
    <property type="match status" value="1"/>
</dbReference>
<dbReference type="InterPro" id="IPR001650">
    <property type="entry name" value="Helicase_C-like"/>
</dbReference>
<feature type="domain" description="Helicase C-terminal" evidence="8">
    <location>
        <begin position="416"/>
        <end position="624"/>
    </location>
</feature>
<dbReference type="GO" id="GO:0043138">
    <property type="term" value="F:3'-5' DNA helicase activity"/>
    <property type="evidence" value="ECO:0007669"/>
    <property type="project" value="UniProtKB-EC"/>
</dbReference>
<dbReference type="PANTHER" id="PTHR47961">
    <property type="entry name" value="DNA POLYMERASE THETA, PUTATIVE (AFU_ORTHOLOGUE AFUA_1G05260)-RELATED"/>
    <property type="match status" value="1"/>
</dbReference>
<dbReference type="Pfam" id="PF21099">
    <property type="entry name" value="POLQ_helical"/>
    <property type="match status" value="1"/>
</dbReference>
<keyword evidence="4" id="KW-0067">ATP-binding</keyword>
<dbReference type="Pfam" id="PF00270">
    <property type="entry name" value="DEAD"/>
    <property type="match status" value="1"/>
</dbReference>
<evidence type="ECO:0000256" key="1">
    <source>
        <dbReference type="ARBA" id="ARBA00022741"/>
    </source>
</evidence>
<dbReference type="GO" id="GO:0016787">
    <property type="term" value="F:hydrolase activity"/>
    <property type="evidence" value="ECO:0007669"/>
    <property type="project" value="UniProtKB-KW"/>
</dbReference>
<feature type="compositionally biased region" description="Basic and acidic residues" evidence="6">
    <location>
        <begin position="17"/>
        <end position="30"/>
    </location>
</feature>
<evidence type="ECO:0000259" key="8">
    <source>
        <dbReference type="PROSITE" id="PS51194"/>
    </source>
</evidence>
<dbReference type="Proteomes" id="UP001174909">
    <property type="component" value="Unassembled WGS sequence"/>
</dbReference>
<dbReference type="FunFam" id="3.40.50.300:FF:000753">
    <property type="entry name" value="Polymerase (DNA directed), theta"/>
    <property type="match status" value="1"/>
</dbReference>
<dbReference type="InterPro" id="IPR014001">
    <property type="entry name" value="Helicase_ATP-bd"/>
</dbReference>
<dbReference type="InterPro" id="IPR046931">
    <property type="entry name" value="HTH_61"/>
</dbReference>
<feature type="domain" description="Helicase ATP-binding" evidence="7">
    <location>
        <begin position="190"/>
        <end position="381"/>
    </location>
</feature>
<dbReference type="Pfam" id="PF20470">
    <property type="entry name" value="HTH_61"/>
    <property type="match status" value="1"/>
</dbReference>
<dbReference type="InterPro" id="IPR027417">
    <property type="entry name" value="P-loop_NTPase"/>
</dbReference>
<dbReference type="GO" id="GO:0005524">
    <property type="term" value="F:ATP binding"/>
    <property type="evidence" value="ECO:0007669"/>
    <property type="project" value="UniProtKB-KW"/>
</dbReference>
<evidence type="ECO:0000313" key="10">
    <source>
        <dbReference type="Proteomes" id="UP001174909"/>
    </source>
</evidence>
<organism evidence="9 10">
    <name type="scientific">Geodia barretti</name>
    <name type="common">Barrett's horny sponge</name>
    <dbReference type="NCBI Taxonomy" id="519541"/>
    <lineage>
        <taxon>Eukaryota</taxon>
        <taxon>Metazoa</taxon>
        <taxon>Porifera</taxon>
        <taxon>Demospongiae</taxon>
        <taxon>Heteroscleromorpha</taxon>
        <taxon>Tetractinellida</taxon>
        <taxon>Astrophorina</taxon>
        <taxon>Geodiidae</taxon>
        <taxon>Geodia</taxon>
    </lineage>
</organism>
<dbReference type="CDD" id="cd18795">
    <property type="entry name" value="SF2_C_Ski2"/>
    <property type="match status" value="1"/>
</dbReference>
<dbReference type="CDD" id="cd18026">
    <property type="entry name" value="DEXHc_POLQ-like"/>
    <property type="match status" value="1"/>
</dbReference>
<dbReference type="EMBL" id="CASHTH010001094">
    <property type="protein sequence ID" value="CAI8011278.1"/>
    <property type="molecule type" value="Genomic_DNA"/>
</dbReference>
<proteinExistence type="predicted"/>
<dbReference type="InterPro" id="IPR048960">
    <property type="entry name" value="POLQ-like_helical"/>
</dbReference>
<dbReference type="SUPFAM" id="SSF52540">
    <property type="entry name" value="P-loop containing nucleoside triphosphate hydrolases"/>
    <property type="match status" value="1"/>
</dbReference>
<evidence type="ECO:0000256" key="5">
    <source>
        <dbReference type="ARBA" id="ARBA00048988"/>
    </source>
</evidence>
<dbReference type="SMART" id="SM00490">
    <property type="entry name" value="HELICc"/>
    <property type="match status" value="1"/>
</dbReference>
<accession>A0AA35RGX4</accession>
<gene>
    <name evidence="9" type="ORF">GBAR_LOCUS7306</name>
</gene>
<keyword evidence="2" id="KW-0378">Hydrolase</keyword>
<reference evidence="9" key="1">
    <citation type="submission" date="2023-03" db="EMBL/GenBank/DDBJ databases">
        <authorList>
            <person name="Steffen K."/>
            <person name="Cardenas P."/>
        </authorList>
    </citation>
    <scope>NUCLEOTIDE SEQUENCE</scope>
</reference>
<name>A0AA35RGX4_GEOBA</name>
<comment type="catalytic activity">
    <reaction evidence="5">
        <text>ATP + H2O = ADP + phosphate + H(+)</text>
        <dbReference type="Rhea" id="RHEA:13065"/>
        <dbReference type="ChEBI" id="CHEBI:15377"/>
        <dbReference type="ChEBI" id="CHEBI:15378"/>
        <dbReference type="ChEBI" id="CHEBI:30616"/>
        <dbReference type="ChEBI" id="CHEBI:43474"/>
        <dbReference type="ChEBI" id="CHEBI:456216"/>
        <dbReference type="EC" id="5.6.2.4"/>
    </reaction>
</comment>
<dbReference type="InterPro" id="IPR011545">
    <property type="entry name" value="DEAD/DEAH_box_helicase_dom"/>
</dbReference>
<dbReference type="Gene3D" id="1.10.3380.30">
    <property type="match status" value="1"/>
</dbReference>
<keyword evidence="10" id="KW-1185">Reference proteome</keyword>
<evidence type="ECO:0000256" key="3">
    <source>
        <dbReference type="ARBA" id="ARBA00022806"/>
    </source>
</evidence>
<keyword evidence="3" id="KW-0347">Helicase</keyword>
<evidence type="ECO:0000256" key="4">
    <source>
        <dbReference type="ARBA" id="ARBA00022840"/>
    </source>
</evidence>
<evidence type="ECO:0000313" key="9">
    <source>
        <dbReference type="EMBL" id="CAI8011278.1"/>
    </source>
</evidence>
<dbReference type="GO" id="GO:0003676">
    <property type="term" value="F:nucleic acid binding"/>
    <property type="evidence" value="ECO:0007669"/>
    <property type="project" value="InterPro"/>
</dbReference>
<feature type="compositionally biased region" description="Basic and acidic residues" evidence="6">
    <location>
        <begin position="38"/>
        <end position="47"/>
    </location>
</feature>
<dbReference type="PROSITE" id="PS51192">
    <property type="entry name" value="HELICASE_ATP_BIND_1"/>
    <property type="match status" value="1"/>
</dbReference>
<dbReference type="PANTHER" id="PTHR47961:SF6">
    <property type="entry name" value="DNA-DIRECTED DNA POLYMERASE"/>
    <property type="match status" value="1"/>
</dbReference>